<evidence type="ECO:0000256" key="1">
    <source>
        <dbReference type="ARBA" id="ARBA00010154"/>
    </source>
</evidence>
<evidence type="ECO:0000256" key="3">
    <source>
        <dbReference type="RuleBase" id="RU364082"/>
    </source>
</evidence>
<comment type="similarity">
    <text evidence="1">Belongs to the dTDP-4-dehydrorhamnose 3,5-epimerase family.</text>
</comment>
<dbReference type="SUPFAM" id="SSF51182">
    <property type="entry name" value="RmlC-like cupins"/>
    <property type="match status" value="1"/>
</dbReference>
<name>A0ABN5PTK8_9ACTO</name>
<dbReference type="Gene3D" id="3.90.25.10">
    <property type="entry name" value="UDP-galactose 4-epimerase, domain 1"/>
    <property type="match status" value="1"/>
</dbReference>
<keyword evidence="7" id="KW-1185">Reference proteome</keyword>
<dbReference type="Proteomes" id="UP000273001">
    <property type="component" value="Chromosome"/>
</dbReference>
<feature type="domain" description="RmlD-like substrate binding" evidence="5">
    <location>
        <begin position="228"/>
        <end position="505"/>
    </location>
</feature>
<evidence type="ECO:0000313" key="6">
    <source>
        <dbReference type="EMBL" id="AYD90245.1"/>
    </source>
</evidence>
<dbReference type="RefSeq" id="WP_119836593.1">
    <property type="nucleotide sequence ID" value="NZ_CP032514.1"/>
</dbReference>
<evidence type="ECO:0000256" key="4">
    <source>
        <dbReference type="SAM" id="MobiDB-lite"/>
    </source>
</evidence>
<dbReference type="PANTHER" id="PTHR10491">
    <property type="entry name" value="DTDP-4-DEHYDRORHAMNOSE REDUCTASE"/>
    <property type="match status" value="1"/>
</dbReference>
<dbReference type="EC" id="1.1.1.133" evidence="3"/>
<dbReference type="Pfam" id="PF00908">
    <property type="entry name" value="dTDP_sugar_isom"/>
    <property type="match status" value="1"/>
</dbReference>
<dbReference type="InterPro" id="IPR011051">
    <property type="entry name" value="RmlC_Cupin_sf"/>
</dbReference>
<dbReference type="CDD" id="cd05254">
    <property type="entry name" value="dTDP_HR_like_SDR_e"/>
    <property type="match status" value="1"/>
</dbReference>
<evidence type="ECO:0000259" key="5">
    <source>
        <dbReference type="Pfam" id="PF04321"/>
    </source>
</evidence>
<accession>A0ABN5PTK8</accession>
<sequence length="508" mass="54550">MTSETSRPLRVETTPIPGFLRIDLPVHGDNRGWFKENWQREKMLALGLPDFGPVQNNISFNHEVGVTRGIHAEPWDKYVSVASGRVFGAWVDLREGPTFGTLYTCEIDPSVAVYVPRGVGNAYQTLEPATAYTYLVNDHWLPDARYTFLNLADSSVAVPWPIPLEKAVLSDKDRSHPPLEEVSPFPAPGASLPGAAPLTRGAHSDGATAPGDEPHVSGPHGGSRQGRRVLVTGAHGQLGRELMRQLPEAGYEATGVDLPEVDISDASALEGFPWGDYDVVVNAAAWTNVDGAETSEGRRQSWRANATGPANLARAATAHGLVLVHVSSEYVFDGTAQVHAEDEPASPLGVYGQSKAGGDAAVAATTRHYLVRTSWVVGEGGNFVRTMARLAAQGVQPKVVADQVGRLTFTTDLAAGIIHLLETGAPYGTYNLSGEGAVVSWADVARRVYELTGHSAQEVTPVTTEEYFADQDVAPRPLVSVLDLTKIESTGFVPADSMQRLEDYVRSL</sequence>
<gene>
    <name evidence="6" type="ORF">D5R93_09940</name>
</gene>
<feature type="region of interest" description="Disordered" evidence="4">
    <location>
        <begin position="171"/>
        <end position="228"/>
    </location>
</feature>
<comment type="pathway">
    <text evidence="3">Carbohydrate biosynthesis; dTDP-L-rhamnose biosynthesis.</text>
</comment>
<dbReference type="PANTHER" id="PTHR10491:SF4">
    <property type="entry name" value="METHIONINE ADENOSYLTRANSFERASE 2 SUBUNIT BETA"/>
    <property type="match status" value="1"/>
</dbReference>
<protein>
    <recommendedName>
        <fullName evidence="3">dTDP-4-dehydrorhamnose reductase</fullName>
        <ecNumber evidence="3">1.1.1.133</ecNumber>
    </recommendedName>
</protein>
<keyword evidence="3" id="KW-0521">NADP</keyword>
<feature type="compositionally biased region" description="Low complexity" evidence="4">
    <location>
        <begin position="188"/>
        <end position="198"/>
    </location>
</feature>
<reference evidence="6 7" key="1">
    <citation type="submission" date="2018-09" db="EMBL/GenBank/DDBJ databases">
        <authorList>
            <person name="Li J."/>
        </authorList>
    </citation>
    <scope>NUCLEOTIDE SEQUENCE [LARGE SCALE GENOMIC DNA]</scope>
    <source>
        <strain evidence="6 7">2129</strain>
    </source>
</reference>
<evidence type="ECO:0000256" key="2">
    <source>
        <dbReference type="ARBA" id="ARBA00010944"/>
    </source>
</evidence>
<dbReference type="InterPro" id="IPR029903">
    <property type="entry name" value="RmlD-like-bd"/>
</dbReference>
<proteinExistence type="inferred from homology"/>
<evidence type="ECO:0000313" key="7">
    <source>
        <dbReference type="Proteomes" id="UP000273001"/>
    </source>
</evidence>
<dbReference type="Gene3D" id="2.60.120.10">
    <property type="entry name" value="Jelly Rolls"/>
    <property type="match status" value="1"/>
</dbReference>
<dbReference type="EMBL" id="CP032514">
    <property type="protein sequence ID" value="AYD90245.1"/>
    <property type="molecule type" value="Genomic_DNA"/>
</dbReference>
<dbReference type="InterPro" id="IPR000888">
    <property type="entry name" value="RmlC-like"/>
</dbReference>
<dbReference type="Gene3D" id="3.40.50.720">
    <property type="entry name" value="NAD(P)-binding Rossmann-like Domain"/>
    <property type="match status" value="1"/>
</dbReference>
<dbReference type="InterPro" id="IPR005913">
    <property type="entry name" value="dTDP_dehydrorham_reduct"/>
</dbReference>
<dbReference type="Pfam" id="PF04321">
    <property type="entry name" value="RmlD_sub_bind"/>
    <property type="match status" value="1"/>
</dbReference>
<organism evidence="6 7">
    <name type="scientific">Actinomyces lilanjuaniae</name>
    <dbReference type="NCBI Taxonomy" id="2321394"/>
    <lineage>
        <taxon>Bacteria</taxon>
        <taxon>Bacillati</taxon>
        <taxon>Actinomycetota</taxon>
        <taxon>Actinomycetes</taxon>
        <taxon>Actinomycetales</taxon>
        <taxon>Actinomycetaceae</taxon>
        <taxon>Actinomyces</taxon>
    </lineage>
</organism>
<dbReference type="InterPro" id="IPR036291">
    <property type="entry name" value="NAD(P)-bd_dom_sf"/>
</dbReference>
<comment type="similarity">
    <text evidence="2 3">Belongs to the dTDP-4-dehydrorhamnose reductase family.</text>
</comment>
<comment type="function">
    <text evidence="3">Catalyzes the reduction of dTDP-6-deoxy-L-lyxo-4-hexulose to yield dTDP-L-rhamnose.</text>
</comment>
<dbReference type="SUPFAM" id="SSF51735">
    <property type="entry name" value="NAD(P)-binding Rossmann-fold domains"/>
    <property type="match status" value="1"/>
</dbReference>
<dbReference type="InterPro" id="IPR014710">
    <property type="entry name" value="RmlC-like_jellyroll"/>
</dbReference>
<keyword evidence="3" id="KW-0560">Oxidoreductase</keyword>